<gene>
    <name evidence="1" type="ORF">R1flu_027783</name>
</gene>
<comment type="caution">
    <text evidence="1">The sequence shown here is derived from an EMBL/GenBank/DDBJ whole genome shotgun (WGS) entry which is preliminary data.</text>
</comment>
<accession>A0ABD1XJX4</accession>
<protein>
    <submittedName>
        <fullName evidence="1">Uncharacterized protein</fullName>
    </submittedName>
</protein>
<evidence type="ECO:0000313" key="1">
    <source>
        <dbReference type="EMBL" id="KAL2609210.1"/>
    </source>
</evidence>
<sequence length="148" mass="16225">MGRDVATHATNLNYRSSLPRQLPELFLATVSQCRKALSGATRVLTRTLVSEPEQPEVRYLSRSSSHRDGSVTRDLCRVKLWGRLACPPSGCALLSKEGSKTSKTLNPKRIFRNGRSYEVDRGAFFPESQSIAGKLDPSTSSAFAAPNV</sequence>
<organism evidence="1 2">
    <name type="scientific">Riccia fluitans</name>
    <dbReference type="NCBI Taxonomy" id="41844"/>
    <lineage>
        <taxon>Eukaryota</taxon>
        <taxon>Viridiplantae</taxon>
        <taxon>Streptophyta</taxon>
        <taxon>Embryophyta</taxon>
        <taxon>Marchantiophyta</taxon>
        <taxon>Marchantiopsida</taxon>
        <taxon>Marchantiidae</taxon>
        <taxon>Marchantiales</taxon>
        <taxon>Ricciaceae</taxon>
        <taxon>Riccia</taxon>
    </lineage>
</organism>
<name>A0ABD1XJX4_9MARC</name>
<dbReference type="EMBL" id="JBHFFA010000008">
    <property type="protein sequence ID" value="KAL2609210.1"/>
    <property type="molecule type" value="Genomic_DNA"/>
</dbReference>
<dbReference type="AlphaFoldDB" id="A0ABD1XJX4"/>
<dbReference type="Proteomes" id="UP001605036">
    <property type="component" value="Unassembled WGS sequence"/>
</dbReference>
<keyword evidence="2" id="KW-1185">Reference proteome</keyword>
<proteinExistence type="predicted"/>
<reference evidence="1 2" key="1">
    <citation type="submission" date="2024-09" db="EMBL/GenBank/DDBJ databases">
        <title>Chromosome-scale assembly of Riccia fluitans.</title>
        <authorList>
            <person name="Paukszto L."/>
            <person name="Sawicki J."/>
            <person name="Karawczyk K."/>
            <person name="Piernik-Szablinska J."/>
            <person name="Szczecinska M."/>
            <person name="Mazdziarz M."/>
        </authorList>
    </citation>
    <scope>NUCLEOTIDE SEQUENCE [LARGE SCALE GENOMIC DNA]</scope>
    <source>
        <strain evidence="1">Rf_01</strain>
        <tissue evidence="1">Aerial parts of the thallus</tissue>
    </source>
</reference>
<evidence type="ECO:0000313" key="2">
    <source>
        <dbReference type="Proteomes" id="UP001605036"/>
    </source>
</evidence>